<accession>A0A1H6BQ66</accession>
<proteinExistence type="predicted"/>
<dbReference type="Proteomes" id="UP000236728">
    <property type="component" value="Unassembled WGS sequence"/>
</dbReference>
<sequence>MLSFSCCIISFATAISTVAQTRTTLQFPSRTFATNGGDDGNFLNEWFSSELNALGERPMVELTTEISEEYRFTLLPSFSKPIAVRVEIKKDGTGTATSEIGDWAGGYAPKSGVTRKTRALSRDEILEIHAVVADFWKISAVATGDPGGEDGTEWIMEGNDGQRYHAAYRWEGSVLTPIGRYFLADVAQLRDEAMKASASVARDR</sequence>
<evidence type="ECO:0000313" key="1">
    <source>
        <dbReference type="EMBL" id="SEG62834.1"/>
    </source>
</evidence>
<dbReference type="RefSeq" id="WP_103934757.1">
    <property type="nucleotide sequence ID" value="NZ_FNVA01000007.1"/>
</dbReference>
<organism evidence="1 2">
    <name type="scientific">Bryocella elongata</name>
    <dbReference type="NCBI Taxonomy" id="863522"/>
    <lineage>
        <taxon>Bacteria</taxon>
        <taxon>Pseudomonadati</taxon>
        <taxon>Acidobacteriota</taxon>
        <taxon>Terriglobia</taxon>
        <taxon>Terriglobales</taxon>
        <taxon>Acidobacteriaceae</taxon>
        <taxon>Bryocella</taxon>
    </lineage>
</organism>
<evidence type="ECO:0000313" key="2">
    <source>
        <dbReference type="Proteomes" id="UP000236728"/>
    </source>
</evidence>
<dbReference type="OrthoDB" id="185897at2"/>
<gene>
    <name evidence="1" type="ORF">SAMN05421819_3922</name>
</gene>
<protein>
    <submittedName>
        <fullName evidence="1">Uncharacterized protein</fullName>
    </submittedName>
</protein>
<dbReference type="EMBL" id="FNVA01000007">
    <property type="protein sequence ID" value="SEG62834.1"/>
    <property type="molecule type" value="Genomic_DNA"/>
</dbReference>
<reference evidence="1 2" key="1">
    <citation type="submission" date="2016-10" db="EMBL/GenBank/DDBJ databases">
        <authorList>
            <person name="de Groot N.N."/>
        </authorList>
    </citation>
    <scope>NUCLEOTIDE SEQUENCE [LARGE SCALE GENOMIC DNA]</scope>
    <source>
        <strain evidence="1 2">DSM 22489</strain>
    </source>
</reference>
<name>A0A1H6BQ66_9BACT</name>
<dbReference type="AlphaFoldDB" id="A0A1H6BQ66"/>
<keyword evidence="2" id="KW-1185">Reference proteome</keyword>